<dbReference type="NCBIfam" id="NF033452">
    <property type="entry name" value="BREX_1_MTaseX"/>
    <property type="match status" value="1"/>
</dbReference>
<dbReference type="InterPro" id="IPR047939">
    <property type="entry name" value="BREX_1_PglX"/>
</dbReference>
<dbReference type="InterPro" id="IPR029063">
    <property type="entry name" value="SAM-dependent_MTases_sf"/>
</dbReference>
<sequence>MDTGEIKKFAVRSRQLFVEQVKVKAALLGFSEKGITEYREVKNEVIVNERVYPRKQWKEIERIVKKGKNSYLNLIDEVAYTWFNRFVALKFMEENGYISHRFVKSSSEKWYPDVLNSPELTGILDKNEIIQLRLNNEYEKLYKKLLIAHCNNLNKAMPFIFEEIDDYTELLLSDLLLSSKSIIAHIDKGLPAEFWKDVEIIGWIYQFYISEKKDQVIGSKKAYKKEDIPAATQLFTPRWIVDYLVQNSVGRIWMESYPKSILKDRMKYYVESDVDVEKKFYLNLNPENLMIIDPACGSGHILIRVFDILMNIYREMGYSDLDAVRNIVEKNLYGLDIDKRAVQLACFAVMMKAREYGGSKVLSQKFDLNIYEIQEVDENLITSTEFIKGLSKEEDGELQEILSIFVEAKNFGSLITIPDRYIEKLDYYLDLLSKQLNDDFDLTRKYASKYYQILKIAKILGQKYDAMIANPPYMGNRFHNDILKKFLQNNYPESKSDLFAAFIERGFEFLKDGGFEAMITMQSWMFLSRYEKLRKKILKKYQIVNMVHLGTRAFPEIGGEVVQNTAFVIRNCNPGDILE</sequence>
<accession>E4THQ9</accession>
<dbReference type="OrthoDB" id="9782445at2"/>
<evidence type="ECO:0000256" key="5">
    <source>
        <dbReference type="ARBA" id="ARBA00047942"/>
    </source>
</evidence>
<dbReference type="EC" id="2.1.1.72" evidence="1"/>
<keyword evidence="2" id="KW-0489">Methyltransferase</keyword>
<dbReference type="PROSITE" id="PS00092">
    <property type="entry name" value="N6_MTASE"/>
    <property type="match status" value="1"/>
</dbReference>
<evidence type="ECO:0000259" key="6">
    <source>
        <dbReference type="Pfam" id="PF07669"/>
    </source>
</evidence>
<evidence type="ECO:0000313" key="8">
    <source>
        <dbReference type="Proteomes" id="UP000007039"/>
    </source>
</evidence>
<proteinExistence type="predicted"/>
<dbReference type="STRING" id="768670.Calni_2026"/>
<dbReference type="PANTHER" id="PTHR33841">
    <property type="entry name" value="DNA METHYLTRANSFERASE YEEA-RELATED"/>
    <property type="match status" value="1"/>
</dbReference>
<dbReference type="Pfam" id="PF07669">
    <property type="entry name" value="Eco57I"/>
    <property type="match status" value="1"/>
</dbReference>
<dbReference type="PRINTS" id="PR00507">
    <property type="entry name" value="N12N6MTFRASE"/>
</dbReference>
<comment type="catalytic activity">
    <reaction evidence="5">
        <text>a 2'-deoxyadenosine in DNA + S-adenosyl-L-methionine = an N(6)-methyl-2'-deoxyadenosine in DNA + S-adenosyl-L-homocysteine + H(+)</text>
        <dbReference type="Rhea" id="RHEA:15197"/>
        <dbReference type="Rhea" id="RHEA-COMP:12418"/>
        <dbReference type="Rhea" id="RHEA-COMP:12419"/>
        <dbReference type="ChEBI" id="CHEBI:15378"/>
        <dbReference type="ChEBI" id="CHEBI:57856"/>
        <dbReference type="ChEBI" id="CHEBI:59789"/>
        <dbReference type="ChEBI" id="CHEBI:90615"/>
        <dbReference type="ChEBI" id="CHEBI:90616"/>
        <dbReference type="EC" id="2.1.1.72"/>
    </reaction>
</comment>
<dbReference type="InterPro" id="IPR011639">
    <property type="entry name" value="MethylTrfase_TaqI-like_dom"/>
</dbReference>
<dbReference type="AlphaFoldDB" id="E4THQ9"/>
<dbReference type="InterPro" id="IPR002052">
    <property type="entry name" value="DNA_methylase_N6_adenine_CS"/>
</dbReference>
<dbReference type="GO" id="GO:0003676">
    <property type="term" value="F:nucleic acid binding"/>
    <property type="evidence" value="ECO:0007669"/>
    <property type="project" value="InterPro"/>
</dbReference>
<gene>
    <name evidence="7" type="ordered locus">Calni_2026</name>
</gene>
<organism evidence="7 8">
    <name type="scientific">Calditerrivibrio nitroreducens (strain DSM 19672 / NBRC 101217 / Yu37-1)</name>
    <dbReference type="NCBI Taxonomy" id="768670"/>
    <lineage>
        <taxon>Bacteria</taxon>
        <taxon>Pseudomonadati</taxon>
        <taxon>Deferribacterota</taxon>
        <taxon>Deferribacteres</taxon>
        <taxon>Deferribacterales</taxon>
        <taxon>Calditerrivibrionaceae</taxon>
    </lineage>
</organism>
<dbReference type="REBASE" id="29530">
    <property type="entry name" value="Cni19672ORF2024P"/>
</dbReference>
<reference key="1">
    <citation type="submission" date="2010-11" db="EMBL/GenBank/DDBJ databases">
        <title>The complete genome of chromosome of Calditerrivibrio nitroreducens DSM 19672.</title>
        <authorList>
            <consortium name="US DOE Joint Genome Institute (JGI-PGF)"/>
            <person name="Lucas S."/>
            <person name="Copeland A."/>
            <person name="Lapidus A."/>
            <person name="Bruce D."/>
            <person name="Goodwin L."/>
            <person name="Pitluck S."/>
            <person name="Kyrpides N."/>
            <person name="Mavromatis K."/>
            <person name="Ivanova N."/>
            <person name="Mikhailova N."/>
            <person name="Zeytun A."/>
            <person name="Brettin T."/>
            <person name="Detter J.C."/>
            <person name="Tapia R."/>
            <person name="Han C."/>
            <person name="Land M."/>
            <person name="Hauser L."/>
            <person name="Markowitz V."/>
            <person name="Cheng J.-F."/>
            <person name="Hugenholtz P."/>
            <person name="Woyke T."/>
            <person name="Wu D."/>
            <person name="Spring S."/>
            <person name="Schroeder M."/>
            <person name="Brambilla E."/>
            <person name="Klenk H.-P."/>
            <person name="Eisen J.A."/>
        </authorList>
    </citation>
    <scope>NUCLEOTIDE SEQUENCE [LARGE SCALE GENOMIC DNA]</scope>
    <source>
        <strain>DSM 19672</strain>
    </source>
</reference>
<dbReference type="Proteomes" id="UP000007039">
    <property type="component" value="Chromosome"/>
</dbReference>
<keyword evidence="4" id="KW-0949">S-adenosyl-L-methionine</keyword>
<dbReference type="GO" id="GO:0006304">
    <property type="term" value="P:DNA modification"/>
    <property type="evidence" value="ECO:0007669"/>
    <property type="project" value="InterPro"/>
</dbReference>
<dbReference type="RefSeq" id="WP_013452127.1">
    <property type="nucleotide sequence ID" value="NC_014758.1"/>
</dbReference>
<dbReference type="InterPro" id="IPR050953">
    <property type="entry name" value="N4_N6_ade-DNA_methylase"/>
</dbReference>
<dbReference type="GO" id="GO:0009007">
    <property type="term" value="F:site-specific DNA-methyltransferase (adenine-specific) activity"/>
    <property type="evidence" value="ECO:0007669"/>
    <property type="project" value="UniProtKB-EC"/>
</dbReference>
<feature type="domain" description="Type II methyltransferase M.TaqI-like" evidence="6">
    <location>
        <begin position="330"/>
        <end position="551"/>
    </location>
</feature>
<dbReference type="eggNOG" id="COG1002">
    <property type="taxonomic scope" value="Bacteria"/>
</dbReference>
<dbReference type="Gene3D" id="3.40.50.150">
    <property type="entry name" value="Vaccinia Virus protein VP39"/>
    <property type="match status" value="1"/>
</dbReference>
<evidence type="ECO:0000313" key="7">
    <source>
        <dbReference type="EMBL" id="ADR19920.1"/>
    </source>
</evidence>
<dbReference type="EMBL" id="CP002347">
    <property type="protein sequence ID" value="ADR19920.1"/>
    <property type="molecule type" value="Genomic_DNA"/>
</dbReference>
<reference evidence="7 8" key="2">
    <citation type="journal article" date="2011" name="Stand. Genomic Sci.">
        <title>Complete genome sequence of Calditerrivibrio nitroreducens type strain (Yu37-1).</title>
        <authorList>
            <person name="Pitluck S."/>
            <person name="Sikorski J."/>
            <person name="Zeytun A."/>
            <person name="Lapidus A."/>
            <person name="Nolan M."/>
            <person name="Lucas S."/>
            <person name="Hammon N."/>
            <person name="Deshpande S."/>
            <person name="Cheng J.F."/>
            <person name="Tapia R."/>
            <person name="Han C."/>
            <person name="Goodwin L."/>
            <person name="Liolios K."/>
            <person name="Pagani I."/>
            <person name="Ivanova N."/>
            <person name="Mavromatis K."/>
            <person name="Pati A."/>
            <person name="Chen A."/>
            <person name="Palaniappan K."/>
            <person name="Hauser L."/>
            <person name="Chang Y.J."/>
            <person name="Jeffries C.D."/>
            <person name="Detter J.C."/>
            <person name="Brambilla E."/>
            <person name="Djao O.D."/>
            <person name="Rohde M."/>
            <person name="Spring S."/>
            <person name="Goker M."/>
            <person name="Woyke T."/>
            <person name="Bristow J."/>
            <person name="Eisen J.A."/>
            <person name="Markowitz V."/>
            <person name="Hugenholtz P."/>
            <person name="Kyrpides N.C."/>
            <person name="Klenk H.P."/>
            <person name="Land M."/>
        </authorList>
    </citation>
    <scope>NUCLEOTIDE SEQUENCE [LARGE SCALE GENOMIC DNA]</scope>
    <source>
        <strain evidence="8">DSM 19672 / NBRC 101217 / Yu37-1</strain>
    </source>
</reference>
<evidence type="ECO:0000256" key="4">
    <source>
        <dbReference type="ARBA" id="ARBA00022691"/>
    </source>
</evidence>
<dbReference type="KEGG" id="cni:Calni_2026"/>
<protein>
    <recommendedName>
        <fullName evidence="1">site-specific DNA-methyltransferase (adenine-specific)</fullName>
        <ecNumber evidence="1">2.1.1.72</ecNumber>
    </recommendedName>
</protein>
<dbReference type="SUPFAM" id="SSF53335">
    <property type="entry name" value="S-adenosyl-L-methionine-dependent methyltransferases"/>
    <property type="match status" value="1"/>
</dbReference>
<dbReference type="eggNOG" id="COG0827">
    <property type="taxonomic scope" value="Bacteria"/>
</dbReference>
<evidence type="ECO:0000256" key="1">
    <source>
        <dbReference type="ARBA" id="ARBA00011900"/>
    </source>
</evidence>
<evidence type="ECO:0000256" key="3">
    <source>
        <dbReference type="ARBA" id="ARBA00022679"/>
    </source>
</evidence>
<name>E4THQ9_CALNY</name>
<dbReference type="GO" id="GO:0032259">
    <property type="term" value="P:methylation"/>
    <property type="evidence" value="ECO:0007669"/>
    <property type="project" value="UniProtKB-KW"/>
</dbReference>
<evidence type="ECO:0000256" key="2">
    <source>
        <dbReference type="ARBA" id="ARBA00022603"/>
    </source>
</evidence>
<dbReference type="PANTHER" id="PTHR33841:SF1">
    <property type="entry name" value="DNA METHYLTRANSFERASE A"/>
    <property type="match status" value="1"/>
</dbReference>
<dbReference type="HOGENOM" id="CLU_007510_1_1_0"/>
<keyword evidence="8" id="KW-1185">Reference proteome</keyword>
<keyword evidence="3" id="KW-0808">Transferase</keyword>